<dbReference type="HOGENOM" id="CLU_1753169_0_0_1"/>
<reference evidence="2" key="3">
    <citation type="submission" date="2015-06" db="UniProtKB">
        <authorList>
            <consortium name="EnsemblProtists"/>
        </authorList>
    </citation>
    <scope>IDENTIFICATION</scope>
</reference>
<dbReference type="InterPro" id="IPR045388">
    <property type="entry name" value="HHL1-like"/>
</dbReference>
<evidence type="ECO:0000313" key="1">
    <source>
        <dbReference type="EMBL" id="EKX35917.1"/>
    </source>
</evidence>
<dbReference type="GeneID" id="17292652"/>
<protein>
    <submittedName>
        <fullName evidence="1 2">Uncharacterized protein</fullName>
    </submittedName>
</protein>
<dbReference type="OrthoDB" id="5077at2759"/>
<sequence length="149" mass="17066">MAKGKGVPINMRGEMQKRAQMEQVRQQMMGDDSDGLPVFNVFVRSKRAGIWYPAGTLKGDARSKSLVEAWRDNSLFLKDQYKSTLDKGMAKSLFESKDKFVESVIKMYPQLKNSRGELEFGYRVRIPGLEEKMKAEDLSSRREHDEGIP</sequence>
<dbReference type="Proteomes" id="UP000011087">
    <property type="component" value="Unassembled WGS sequence"/>
</dbReference>
<dbReference type="RefSeq" id="XP_005822897.1">
    <property type="nucleotide sequence ID" value="XM_005822840.1"/>
</dbReference>
<dbReference type="PANTHER" id="PTHR48191">
    <property type="entry name" value="PROTEIN HHL1 CHLOROPLASTIC"/>
    <property type="match status" value="1"/>
</dbReference>
<reference evidence="1 3" key="1">
    <citation type="journal article" date="2012" name="Nature">
        <title>Algal genomes reveal evolutionary mosaicism and the fate of nucleomorphs.</title>
        <authorList>
            <consortium name="DOE Joint Genome Institute"/>
            <person name="Curtis B.A."/>
            <person name="Tanifuji G."/>
            <person name="Burki F."/>
            <person name="Gruber A."/>
            <person name="Irimia M."/>
            <person name="Maruyama S."/>
            <person name="Arias M.C."/>
            <person name="Ball S.G."/>
            <person name="Gile G.H."/>
            <person name="Hirakawa Y."/>
            <person name="Hopkins J.F."/>
            <person name="Kuo A."/>
            <person name="Rensing S.A."/>
            <person name="Schmutz J."/>
            <person name="Symeonidi A."/>
            <person name="Elias M."/>
            <person name="Eveleigh R.J."/>
            <person name="Herman E.K."/>
            <person name="Klute M.J."/>
            <person name="Nakayama T."/>
            <person name="Obornik M."/>
            <person name="Reyes-Prieto A."/>
            <person name="Armbrust E.V."/>
            <person name="Aves S.J."/>
            <person name="Beiko R.G."/>
            <person name="Coutinho P."/>
            <person name="Dacks J.B."/>
            <person name="Durnford D.G."/>
            <person name="Fast N.M."/>
            <person name="Green B.R."/>
            <person name="Grisdale C.J."/>
            <person name="Hempel F."/>
            <person name="Henrissat B."/>
            <person name="Hoppner M.P."/>
            <person name="Ishida K."/>
            <person name="Kim E."/>
            <person name="Koreny L."/>
            <person name="Kroth P.G."/>
            <person name="Liu Y."/>
            <person name="Malik S.B."/>
            <person name="Maier U.G."/>
            <person name="McRose D."/>
            <person name="Mock T."/>
            <person name="Neilson J.A."/>
            <person name="Onodera N.T."/>
            <person name="Poole A.M."/>
            <person name="Pritham E.J."/>
            <person name="Richards T.A."/>
            <person name="Rocap G."/>
            <person name="Roy S.W."/>
            <person name="Sarai C."/>
            <person name="Schaack S."/>
            <person name="Shirato S."/>
            <person name="Slamovits C.H."/>
            <person name="Spencer D.F."/>
            <person name="Suzuki S."/>
            <person name="Worden A.Z."/>
            <person name="Zauner S."/>
            <person name="Barry K."/>
            <person name="Bell C."/>
            <person name="Bharti A.K."/>
            <person name="Crow J.A."/>
            <person name="Grimwood J."/>
            <person name="Kramer R."/>
            <person name="Lindquist E."/>
            <person name="Lucas S."/>
            <person name="Salamov A."/>
            <person name="McFadden G.I."/>
            <person name="Lane C.E."/>
            <person name="Keeling P.J."/>
            <person name="Gray M.W."/>
            <person name="Grigoriev I.V."/>
            <person name="Archibald J.M."/>
        </authorList>
    </citation>
    <scope>NUCLEOTIDE SEQUENCE</scope>
    <source>
        <strain evidence="1 3">CCMP2712</strain>
    </source>
</reference>
<dbReference type="PaxDb" id="55529-EKX35917"/>
<dbReference type="KEGG" id="gtt:GUITHDRAFT_117950"/>
<evidence type="ECO:0000313" key="2">
    <source>
        <dbReference type="EnsemblProtists" id="EKX35917"/>
    </source>
</evidence>
<dbReference type="OMA" id="KACAFIA"/>
<gene>
    <name evidence="1" type="ORF">GUITHDRAFT_117950</name>
</gene>
<dbReference type="Pfam" id="PF20133">
    <property type="entry name" value="HHL1-like"/>
    <property type="match status" value="1"/>
</dbReference>
<proteinExistence type="predicted"/>
<dbReference type="eggNOG" id="ENOG502S7SE">
    <property type="taxonomic scope" value="Eukaryota"/>
</dbReference>
<dbReference type="EnsemblProtists" id="EKX35917">
    <property type="protein sequence ID" value="EKX35917"/>
    <property type="gene ID" value="GUITHDRAFT_117950"/>
</dbReference>
<dbReference type="PANTHER" id="PTHR48191:SF2">
    <property type="entry name" value="PROTEIN HHL1, CHLOROPLASTIC"/>
    <property type="match status" value="1"/>
</dbReference>
<evidence type="ECO:0000313" key="3">
    <source>
        <dbReference type="Proteomes" id="UP000011087"/>
    </source>
</evidence>
<reference evidence="3" key="2">
    <citation type="submission" date="2012-11" db="EMBL/GenBank/DDBJ databases">
        <authorList>
            <person name="Kuo A."/>
            <person name="Curtis B.A."/>
            <person name="Tanifuji G."/>
            <person name="Burki F."/>
            <person name="Gruber A."/>
            <person name="Irimia M."/>
            <person name="Maruyama S."/>
            <person name="Arias M.C."/>
            <person name="Ball S.G."/>
            <person name="Gile G.H."/>
            <person name="Hirakawa Y."/>
            <person name="Hopkins J.F."/>
            <person name="Rensing S.A."/>
            <person name="Schmutz J."/>
            <person name="Symeonidi A."/>
            <person name="Elias M."/>
            <person name="Eveleigh R.J."/>
            <person name="Herman E.K."/>
            <person name="Klute M.J."/>
            <person name="Nakayama T."/>
            <person name="Obornik M."/>
            <person name="Reyes-Prieto A."/>
            <person name="Armbrust E.V."/>
            <person name="Aves S.J."/>
            <person name="Beiko R.G."/>
            <person name="Coutinho P."/>
            <person name="Dacks J.B."/>
            <person name="Durnford D.G."/>
            <person name="Fast N.M."/>
            <person name="Green B.R."/>
            <person name="Grisdale C."/>
            <person name="Hempe F."/>
            <person name="Henrissat B."/>
            <person name="Hoppner M.P."/>
            <person name="Ishida K.-I."/>
            <person name="Kim E."/>
            <person name="Koreny L."/>
            <person name="Kroth P.G."/>
            <person name="Liu Y."/>
            <person name="Malik S.-B."/>
            <person name="Maier U.G."/>
            <person name="McRose D."/>
            <person name="Mock T."/>
            <person name="Neilson J.A."/>
            <person name="Onodera N.T."/>
            <person name="Poole A.M."/>
            <person name="Pritham E.J."/>
            <person name="Richards T.A."/>
            <person name="Rocap G."/>
            <person name="Roy S.W."/>
            <person name="Sarai C."/>
            <person name="Schaack S."/>
            <person name="Shirato S."/>
            <person name="Slamovits C.H."/>
            <person name="Spencer D.F."/>
            <person name="Suzuki S."/>
            <person name="Worden A.Z."/>
            <person name="Zauner S."/>
            <person name="Barry K."/>
            <person name="Bell C."/>
            <person name="Bharti A.K."/>
            <person name="Crow J.A."/>
            <person name="Grimwood J."/>
            <person name="Kramer R."/>
            <person name="Lindquist E."/>
            <person name="Lucas S."/>
            <person name="Salamov A."/>
            <person name="McFadden G.I."/>
            <person name="Lane C.E."/>
            <person name="Keeling P.J."/>
            <person name="Gray M.W."/>
            <person name="Grigoriev I.V."/>
            <person name="Archibald J.M."/>
        </authorList>
    </citation>
    <scope>NUCLEOTIDE SEQUENCE</scope>
    <source>
        <strain evidence="3">CCMP2712</strain>
    </source>
</reference>
<dbReference type="AlphaFoldDB" id="L1IIK2"/>
<name>L1IIK2_GUITC</name>
<dbReference type="EMBL" id="JH993082">
    <property type="protein sequence ID" value="EKX35917.1"/>
    <property type="molecule type" value="Genomic_DNA"/>
</dbReference>
<accession>L1IIK2</accession>
<organism evidence="1">
    <name type="scientific">Guillardia theta (strain CCMP2712)</name>
    <name type="common">Cryptophyte</name>
    <dbReference type="NCBI Taxonomy" id="905079"/>
    <lineage>
        <taxon>Eukaryota</taxon>
        <taxon>Cryptophyceae</taxon>
        <taxon>Pyrenomonadales</taxon>
        <taxon>Geminigeraceae</taxon>
        <taxon>Guillardia</taxon>
    </lineage>
</organism>
<keyword evidence="3" id="KW-1185">Reference proteome</keyword>